<dbReference type="InterPro" id="IPR035068">
    <property type="entry name" value="TldD/PmbA_N"/>
</dbReference>
<dbReference type="InterPro" id="IPR002510">
    <property type="entry name" value="Metalloprtase-TldD/E_N"/>
</dbReference>
<dbReference type="AlphaFoldDB" id="A0A1W1BQF9"/>
<dbReference type="Pfam" id="PF19289">
    <property type="entry name" value="PmbA_TldD_3rd"/>
    <property type="match status" value="1"/>
</dbReference>
<evidence type="ECO:0000259" key="7">
    <source>
        <dbReference type="Pfam" id="PF19290"/>
    </source>
</evidence>
<dbReference type="Pfam" id="PF19290">
    <property type="entry name" value="PmbA_TldD_2nd"/>
    <property type="match status" value="1"/>
</dbReference>
<dbReference type="InterPro" id="IPR045569">
    <property type="entry name" value="Metalloprtase-TldD/E_C"/>
</dbReference>
<keyword evidence="4" id="KW-0482">Metalloprotease</keyword>
<dbReference type="InterPro" id="IPR051463">
    <property type="entry name" value="Peptidase_U62_metallo"/>
</dbReference>
<dbReference type="NCBIfam" id="NF008006">
    <property type="entry name" value="PRK10735.1"/>
    <property type="match status" value="1"/>
</dbReference>
<feature type="domain" description="Metalloprotease TldD/E C-terminal" evidence="6">
    <location>
        <begin position="235"/>
        <end position="468"/>
    </location>
</feature>
<evidence type="ECO:0000256" key="4">
    <source>
        <dbReference type="ARBA" id="ARBA00023049"/>
    </source>
</evidence>
<dbReference type="PANTHER" id="PTHR30624">
    <property type="entry name" value="UNCHARACTERIZED PROTEIN TLDD AND PMBA"/>
    <property type="match status" value="1"/>
</dbReference>
<name>A0A1W1BQF9_9ZZZZ</name>
<sequence length="471" mass="51289">MLEKLLEYKLNKNTIYDLVADSFNKEIDYSDIYFQHSISESWILNDGIIKEGSYNINSGVGIRAIKNDQTGFAYTDGFAIKDIQQAINFAKGISKSSELQQIQSFESTQPIIKFNALNPLDSITALEKISILKNIDSFARLDKRVKQVSASLVGNYSKVLITASDGTFVEDFRPMVRLSISVVVEQNGRVETASSGGGGRYDYRYFIDNQLDRVWTTEALRQAEVSLKSKPAPAGSMPVVLASGWPGVLLHEAVGHGLEGDFNRKKTSVFTDKVGEKVASELCTIVDNGTIANRRGSLNVDDEGVPTQNTTLIENGVLKAYMQDKLNARLMGVEPTGNGRRESYAYLPIPRMTNTYMLSGTSKLNDMISSVEKGIYAVNFDGGQVDITSGKFVFSSNEAYLIENGEIKHPIKGATLIGSGDEVMHNVEMVGDDLRLDTGIGVCGKDGQSVPVGVGQPSLKISSLTVGGTEV</sequence>
<evidence type="ECO:0000256" key="1">
    <source>
        <dbReference type="ARBA" id="ARBA00005836"/>
    </source>
</evidence>
<feature type="domain" description="Metalloprotease TldD/E central" evidence="7">
    <location>
        <begin position="119"/>
        <end position="227"/>
    </location>
</feature>
<dbReference type="EMBL" id="FPHJ01000014">
    <property type="protein sequence ID" value="SFV55744.1"/>
    <property type="molecule type" value="Genomic_DNA"/>
</dbReference>
<accession>A0A1W1BQF9</accession>
<evidence type="ECO:0000259" key="5">
    <source>
        <dbReference type="Pfam" id="PF01523"/>
    </source>
</evidence>
<evidence type="ECO:0000313" key="8">
    <source>
        <dbReference type="EMBL" id="SFV55744.1"/>
    </source>
</evidence>
<dbReference type="GO" id="GO:0008237">
    <property type="term" value="F:metallopeptidase activity"/>
    <property type="evidence" value="ECO:0007669"/>
    <property type="project" value="UniProtKB-KW"/>
</dbReference>
<protein>
    <submittedName>
        <fullName evidence="8">TldD protein, part of TldE/TldD proteolytic complex</fullName>
    </submittedName>
</protein>
<proteinExistence type="inferred from homology"/>
<evidence type="ECO:0000259" key="6">
    <source>
        <dbReference type="Pfam" id="PF19289"/>
    </source>
</evidence>
<dbReference type="PANTHER" id="PTHR30624:SF4">
    <property type="entry name" value="METALLOPROTEASE TLDD"/>
    <property type="match status" value="1"/>
</dbReference>
<dbReference type="SUPFAM" id="SSF111283">
    <property type="entry name" value="Putative modulator of DNA gyrase, PmbA/TldD"/>
    <property type="match status" value="1"/>
</dbReference>
<evidence type="ECO:0000256" key="2">
    <source>
        <dbReference type="ARBA" id="ARBA00022670"/>
    </source>
</evidence>
<dbReference type="InterPro" id="IPR025502">
    <property type="entry name" value="TldD"/>
</dbReference>
<organism evidence="8">
    <name type="scientific">hydrothermal vent metagenome</name>
    <dbReference type="NCBI Taxonomy" id="652676"/>
    <lineage>
        <taxon>unclassified sequences</taxon>
        <taxon>metagenomes</taxon>
        <taxon>ecological metagenomes</taxon>
    </lineage>
</organism>
<dbReference type="InterPro" id="IPR036059">
    <property type="entry name" value="TldD/PmbA_sf"/>
</dbReference>
<dbReference type="GO" id="GO:0005829">
    <property type="term" value="C:cytosol"/>
    <property type="evidence" value="ECO:0007669"/>
    <property type="project" value="TreeGrafter"/>
</dbReference>
<comment type="similarity">
    <text evidence="1">Belongs to the peptidase U62 family.</text>
</comment>
<dbReference type="Pfam" id="PF01523">
    <property type="entry name" value="PmbA_TldD_1st"/>
    <property type="match status" value="1"/>
</dbReference>
<dbReference type="InterPro" id="IPR045570">
    <property type="entry name" value="Metalloprtase-TldD/E_cen_dom"/>
</dbReference>
<gene>
    <name evidence="8" type="ORF">MNB_SUP05-5-382</name>
</gene>
<keyword evidence="2" id="KW-0645">Protease</keyword>
<reference evidence="8" key="1">
    <citation type="submission" date="2016-10" db="EMBL/GenBank/DDBJ databases">
        <authorList>
            <person name="de Groot N.N."/>
        </authorList>
    </citation>
    <scope>NUCLEOTIDE SEQUENCE</scope>
</reference>
<dbReference type="GO" id="GO:0006508">
    <property type="term" value="P:proteolysis"/>
    <property type="evidence" value="ECO:0007669"/>
    <property type="project" value="UniProtKB-KW"/>
</dbReference>
<keyword evidence="3" id="KW-0378">Hydrolase</keyword>
<dbReference type="Gene3D" id="3.30.2290.10">
    <property type="entry name" value="PmbA/TldD superfamily"/>
    <property type="match status" value="1"/>
</dbReference>
<evidence type="ECO:0000256" key="3">
    <source>
        <dbReference type="ARBA" id="ARBA00022801"/>
    </source>
</evidence>
<feature type="domain" description="Metalloprotease TldD/E N-terminal" evidence="5">
    <location>
        <begin position="31"/>
        <end position="90"/>
    </location>
</feature>
<dbReference type="PIRSF" id="PIRSF004919">
    <property type="entry name" value="TldD"/>
    <property type="match status" value="1"/>
</dbReference>